<dbReference type="InParanoid" id="A0A067M2A2"/>
<evidence type="ECO:0000313" key="3">
    <source>
        <dbReference type="Proteomes" id="UP000027195"/>
    </source>
</evidence>
<reference evidence="3" key="1">
    <citation type="journal article" date="2014" name="Proc. Natl. Acad. Sci. U.S.A.">
        <title>Extensive sampling of basidiomycete genomes demonstrates inadequacy of the white-rot/brown-rot paradigm for wood decay fungi.</title>
        <authorList>
            <person name="Riley R."/>
            <person name="Salamov A.A."/>
            <person name="Brown D.W."/>
            <person name="Nagy L.G."/>
            <person name="Floudas D."/>
            <person name="Held B.W."/>
            <person name="Levasseur A."/>
            <person name="Lombard V."/>
            <person name="Morin E."/>
            <person name="Otillar R."/>
            <person name="Lindquist E.A."/>
            <person name="Sun H."/>
            <person name="LaButti K.M."/>
            <person name="Schmutz J."/>
            <person name="Jabbour D."/>
            <person name="Luo H."/>
            <person name="Baker S.E."/>
            <person name="Pisabarro A.G."/>
            <person name="Walton J.D."/>
            <person name="Blanchette R.A."/>
            <person name="Henrissat B."/>
            <person name="Martin F."/>
            <person name="Cullen D."/>
            <person name="Hibbett D.S."/>
            <person name="Grigoriev I.V."/>
        </authorList>
    </citation>
    <scope>NUCLEOTIDE SEQUENCE [LARGE SCALE GENOMIC DNA]</scope>
    <source>
        <strain evidence="3">FD-172 SS1</strain>
    </source>
</reference>
<dbReference type="HOGENOM" id="CLU_2573584_0_0_1"/>
<keyword evidence="1" id="KW-0472">Membrane</keyword>
<dbReference type="Proteomes" id="UP000027195">
    <property type="component" value="Unassembled WGS sequence"/>
</dbReference>
<feature type="transmembrane region" description="Helical" evidence="1">
    <location>
        <begin position="25"/>
        <end position="44"/>
    </location>
</feature>
<organism evidence="2 3">
    <name type="scientific">Botryobasidium botryosum (strain FD-172 SS1)</name>
    <dbReference type="NCBI Taxonomy" id="930990"/>
    <lineage>
        <taxon>Eukaryota</taxon>
        <taxon>Fungi</taxon>
        <taxon>Dikarya</taxon>
        <taxon>Basidiomycota</taxon>
        <taxon>Agaricomycotina</taxon>
        <taxon>Agaricomycetes</taxon>
        <taxon>Cantharellales</taxon>
        <taxon>Botryobasidiaceae</taxon>
        <taxon>Botryobasidium</taxon>
    </lineage>
</organism>
<sequence>MPQDKDLNICEYLFGHWMTDFLFDILVRSLVLMMADVLLTRVFYFDMKNFDYRQESAPCVTAARLPHDLLLCHNFSEITMV</sequence>
<dbReference type="EMBL" id="KL198073">
    <property type="protein sequence ID" value="KDQ09878.1"/>
    <property type="molecule type" value="Genomic_DNA"/>
</dbReference>
<keyword evidence="1" id="KW-0812">Transmembrane</keyword>
<keyword evidence="1" id="KW-1133">Transmembrane helix</keyword>
<protein>
    <submittedName>
        <fullName evidence="2">Uncharacterized protein</fullName>
    </submittedName>
</protein>
<evidence type="ECO:0000313" key="2">
    <source>
        <dbReference type="EMBL" id="KDQ09878.1"/>
    </source>
</evidence>
<keyword evidence="3" id="KW-1185">Reference proteome</keyword>
<proteinExistence type="predicted"/>
<dbReference type="AlphaFoldDB" id="A0A067M2A2"/>
<name>A0A067M2A2_BOTB1</name>
<accession>A0A067M2A2</accession>
<evidence type="ECO:0000256" key="1">
    <source>
        <dbReference type="SAM" id="Phobius"/>
    </source>
</evidence>
<gene>
    <name evidence="2" type="ORF">BOTBODRAFT_505496</name>
</gene>